<dbReference type="InterPro" id="IPR012003">
    <property type="entry name" value="ATP_PFK_prok-type"/>
</dbReference>
<reference evidence="17" key="1">
    <citation type="submission" date="2020-09" db="EMBL/GenBank/DDBJ databases">
        <title>A novel bacterium of genus Bacillus, isolated from South China Sea.</title>
        <authorList>
            <person name="Huang H."/>
            <person name="Mo K."/>
            <person name="Hu Y."/>
        </authorList>
    </citation>
    <scope>NUCLEOTIDE SEQUENCE</scope>
    <source>
        <strain evidence="17">IB182487</strain>
    </source>
</reference>
<dbReference type="GO" id="GO:0046872">
    <property type="term" value="F:metal ion binding"/>
    <property type="evidence" value="ECO:0007669"/>
    <property type="project" value="UniProtKB-KW"/>
</dbReference>
<evidence type="ECO:0000256" key="5">
    <source>
        <dbReference type="ARBA" id="ARBA00012055"/>
    </source>
</evidence>
<organism evidence="17 18">
    <name type="scientific">Metabacillus arenae</name>
    <dbReference type="NCBI Taxonomy" id="2771434"/>
    <lineage>
        <taxon>Bacteria</taxon>
        <taxon>Bacillati</taxon>
        <taxon>Bacillota</taxon>
        <taxon>Bacilli</taxon>
        <taxon>Bacillales</taxon>
        <taxon>Bacillaceae</taxon>
        <taxon>Metabacillus</taxon>
    </lineage>
</organism>
<dbReference type="NCBIfam" id="NF002872">
    <property type="entry name" value="PRK03202.1"/>
    <property type="match status" value="1"/>
</dbReference>
<evidence type="ECO:0000256" key="13">
    <source>
        <dbReference type="ARBA" id="ARBA00023152"/>
    </source>
</evidence>
<dbReference type="GO" id="GO:0016208">
    <property type="term" value="F:AMP binding"/>
    <property type="evidence" value="ECO:0007669"/>
    <property type="project" value="TreeGrafter"/>
</dbReference>
<feature type="domain" description="Phosphofructokinase" evidence="16">
    <location>
        <begin position="6"/>
        <end position="285"/>
    </location>
</feature>
<sequence>MIIKRNIGIITSGGDASGINAAIYGLLYEKHYSYYLFNQGFDGIVSNDPILVKDKDFHKHVVQGEHVLKTSRSKLPYSEEGRSKIISRLKELGIDTLIVFGGNGSSKALKLLCDEGINGLLIPMTIDNDLYGTDYTIGHDTAVASIQRVLSDLHQTAANMPGRVFMAEVFGADSGHLALASALSGGADLVILPEYKLDIDALHQRIEDIFNSGKDYVLIICAEGVRLKGEYKSGDQGICFEIGKQLTEKSSRRIRYSMLGYSQRAGDPTSHENLTSMRFGSFALQNLKRPNLNYLLGVENGEVLLQPLEIVTERKKQLNAELLQIAFRKNMLIGDVHI</sequence>
<keyword evidence="10" id="KW-0418">Kinase</keyword>
<name>A0A926S2G2_9BACI</name>
<dbReference type="Proteomes" id="UP000626844">
    <property type="component" value="Unassembled WGS sequence"/>
</dbReference>
<keyword evidence="8" id="KW-0479">Metal-binding</keyword>
<dbReference type="EMBL" id="JACXAI010000024">
    <property type="protein sequence ID" value="MBD1381979.1"/>
    <property type="molecule type" value="Genomic_DNA"/>
</dbReference>
<evidence type="ECO:0000256" key="9">
    <source>
        <dbReference type="ARBA" id="ARBA00022741"/>
    </source>
</evidence>
<keyword evidence="18" id="KW-1185">Reference proteome</keyword>
<comment type="pathway">
    <text evidence="4">Carbohydrate degradation; glycolysis; D-glyceraldehyde 3-phosphate and glycerone phosphate from D-glucose: step 3/4.</text>
</comment>
<evidence type="ECO:0000256" key="1">
    <source>
        <dbReference type="ARBA" id="ARBA00001946"/>
    </source>
</evidence>
<dbReference type="GO" id="GO:0003872">
    <property type="term" value="F:6-phosphofructokinase activity"/>
    <property type="evidence" value="ECO:0007669"/>
    <property type="project" value="UniProtKB-EC"/>
</dbReference>
<dbReference type="GO" id="GO:0005524">
    <property type="term" value="F:ATP binding"/>
    <property type="evidence" value="ECO:0007669"/>
    <property type="project" value="UniProtKB-KW"/>
</dbReference>
<dbReference type="PIRSF" id="PIRSF000532">
    <property type="entry name" value="ATP_PFK_prok"/>
    <property type="match status" value="1"/>
</dbReference>
<dbReference type="Gene3D" id="3.40.50.460">
    <property type="entry name" value="Phosphofructokinase domain"/>
    <property type="match status" value="1"/>
</dbReference>
<comment type="subcellular location">
    <subcellularLocation>
        <location evidence="3">Cytoplasm</location>
    </subcellularLocation>
</comment>
<dbReference type="InterPro" id="IPR000023">
    <property type="entry name" value="Phosphofructokinase_dom"/>
</dbReference>
<keyword evidence="6" id="KW-0963">Cytoplasm</keyword>
<dbReference type="GO" id="GO:0042802">
    <property type="term" value="F:identical protein binding"/>
    <property type="evidence" value="ECO:0007669"/>
    <property type="project" value="TreeGrafter"/>
</dbReference>
<keyword evidence="13" id="KW-0324">Glycolysis</keyword>
<evidence type="ECO:0000256" key="3">
    <source>
        <dbReference type="ARBA" id="ARBA00004496"/>
    </source>
</evidence>
<comment type="caution">
    <text evidence="17">The sequence shown here is derived from an EMBL/GenBank/DDBJ whole genome shotgun (WGS) entry which is preliminary data.</text>
</comment>
<evidence type="ECO:0000256" key="8">
    <source>
        <dbReference type="ARBA" id="ARBA00022723"/>
    </source>
</evidence>
<evidence type="ECO:0000256" key="14">
    <source>
        <dbReference type="ARBA" id="ARBA00038478"/>
    </source>
</evidence>
<evidence type="ECO:0000313" key="17">
    <source>
        <dbReference type="EMBL" id="MBD1381979.1"/>
    </source>
</evidence>
<dbReference type="GO" id="GO:0006002">
    <property type="term" value="P:fructose 6-phosphate metabolic process"/>
    <property type="evidence" value="ECO:0007669"/>
    <property type="project" value="InterPro"/>
</dbReference>
<dbReference type="GO" id="GO:0061621">
    <property type="term" value="P:canonical glycolysis"/>
    <property type="evidence" value="ECO:0007669"/>
    <property type="project" value="TreeGrafter"/>
</dbReference>
<dbReference type="Gene3D" id="3.40.50.450">
    <property type="match status" value="1"/>
</dbReference>
<dbReference type="PANTHER" id="PTHR13697">
    <property type="entry name" value="PHOSPHOFRUCTOKINASE"/>
    <property type="match status" value="1"/>
</dbReference>
<dbReference type="GO" id="GO:0030388">
    <property type="term" value="P:fructose 1,6-bisphosphate metabolic process"/>
    <property type="evidence" value="ECO:0007669"/>
    <property type="project" value="TreeGrafter"/>
</dbReference>
<comment type="function">
    <text evidence="2">Catalyzes the phosphorylation of D-fructose 6-phosphate to fructose 1,6-bisphosphate by ATP, the first committing step of glycolysis.</text>
</comment>
<accession>A0A926S2G2</accession>
<protein>
    <recommendedName>
        <fullName evidence="5">6-phosphofructokinase</fullName>
        <ecNumber evidence="5">2.7.1.11</ecNumber>
    </recommendedName>
</protein>
<dbReference type="PANTHER" id="PTHR13697:SF4">
    <property type="entry name" value="ATP-DEPENDENT 6-PHOSPHOFRUCTOKINASE"/>
    <property type="match status" value="1"/>
</dbReference>
<evidence type="ECO:0000256" key="6">
    <source>
        <dbReference type="ARBA" id="ARBA00022490"/>
    </source>
</evidence>
<evidence type="ECO:0000256" key="4">
    <source>
        <dbReference type="ARBA" id="ARBA00004679"/>
    </source>
</evidence>
<dbReference type="Pfam" id="PF00365">
    <property type="entry name" value="PFK"/>
    <property type="match status" value="1"/>
</dbReference>
<keyword evidence="7" id="KW-0808">Transferase</keyword>
<evidence type="ECO:0000256" key="12">
    <source>
        <dbReference type="ARBA" id="ARBA00022842"/>
    </source>
</evidence>
<comment type="similarity">
    <text evidence="14">Belongs to the phosphofructokinase type A (PFKA) family.</text>
</comment>
<comment type="cofactor">
    <cofactor evidence="1">
        <name>Mg(2+)</name>
        <dbReference type="ChEBI" id="CHEBI:18420"/>
    </cofactor>
</comment>
<evidence type="ECO:0000259" key="16">
    <source>
        <dbReference type="Pfam" id="PF00365"/>
    </source>
</evidence>
<evidence type="ECO:0000313" key="18">
    <source>
        <dbReference type="Proteomes" id="UP000626844"/>
    </source>
</evidence>
<comment type="catalytic activity">
    <reaction evidence="15">
        <text>beta-D-fructose 6-phosphate + ATP = beta-D-fructose 1,6-bisphosphate + ADP + H(+)</text>
        <dbReference type="Rhea" id="RHEA:16109"/>
        <dbReference type="ChEBI" id="CHEBI:15378"/>
        <dbReference type="ChEBI" id="CHEBI:30616"/>
        <dbReference type="ChEBI" id="CHEBI:32966"/>
        <dbReference type="ChEBI" id="CHEBI:57634"/>
        <dbReference type="ChEBI" id="CHEBI:456216"/>
        <dbReference type="EC" id="2.7.1.11"/>
    </reaction>
</comment>
<dbReference type="GO" id="GO:0005945">
    <property type="term" value="C:6-phosphofructokinase complex"/>
    <property type="evidence" value="ECO:0007669"/>
    <property type="project" value="TreeGrafter"/>
</dbReference>
<keyword evidence="9" id="KW-0547">Nucleotide-binding</keyword>
<keyword evidence="11" id="KW-0067">ATP-binding</keyword>
<dbReference type="SUPFAM" id="SSF53784">
    <property type="entry name" value="Phosphofructokinase"/>
    <property type="match status" value="1"/>
</dbReference>
<dbReference type="GO" id="GO:0070095">
    <property type="term" value="F:fructose-6-phosphate binding"/>
    <property type="evidence" value="ECO:0007669"/>
    <property type="project" value="TreeGrafter"/>
</dbReference>
<dbReference type="RefSeq" id="WP_191159716.1">
    <property type="nucleotide sequence ID" value="NZ_JACXAI010000024.1"/>
</dbReference>
<dbReference type="EC" id="2.7.1.11" evidence="5"/>
<evidence type="ECO:0000256" key="10">
    <source>
        <dbReference type="ARBA" id="ARBA00022777"/>
    </source>
</evidence>
<dbReference type="InterPro" id="IPR022953">
    <property type="entry name" value="ATP_PFK"/>
</dbReference>
<dbReference type="InterPro" id="IPR035966">
    <property type="entry name" value="PKF_sf"/>
</dbReference>
<evidence type="ECO:0000256" key="11">
    <source>
        <dbReference type="ARBA" id="ARBA00022840"/>
    </source>
</evidence>
<evidence type="ECO:0000256" key="15">
    <source>
        <dbReference type="ARBA" id="ARBA00048070"/>
    </source>
</evidence>
<proteinExistence type="inferred from homology"/>
<keyword evidence="12" id="KW-0460">Magnesium</keyword>
<gene>
    <name evidence="17" type="ORF">IC621_17260</name>
</gene>
<evidence type="ECO:0000256" key="2">
    <source>
        <dbReference type="ARBA" id="ARBA00002659"/>
    </source>
</evidence>
<dbReference type="GO" id="GO:0048029">
    <property type="term" value="F:monosaccharide binding"/>
    <property type="evidence" value="ECO:0007669"/>
    <property type="project" value="TreeGrafter"/>
</dbReference>
<evidence type="ECO:0000256" key="7">
    <source>
        <dbReference type="ARBA" id="ARBA00022679"/>
    </source>
</evidence>
<dbReference type="AlphaFoldDB" id="A0A926S2G2"/>
<dbReference type="PRINTS" id="PR00476">
    <property type="entry name" value="PHFRCTKINASE"/>
</dbReference>